<evidence type="ECO:0000313" key="6">
    <source>
        <dbReference type="EMBL" id="QEA04124.1"/>
    </source>
</evidence>
<name>A0A5B8R9F6_9ZZZZ</name>
<accession>A0A5B8R9F6</accession>
<evidence type="ECO:0000256" key="4">
    <source>
        <dbReference type="ARBA" id="ARBA00022679"/>
    </source>
</evidence>
<reference evidence="6" key="1">
    <citation type="submission" date="2019-06" db="EMBL/GenBank/DDBJ databases">
        <authorList>
            <person name="Murdoch R.W."/>
            <person name="Fathepure B."/>
        </authorList>
    </citation>
    <scope>NUCLEOTIDE SEQUENCE</scope>
</reference>
<comment type="cofactor">
    <cofactor evidence="1">
        <name>pyridoxal 5'-phosphate</name>
        <dbReference type="ChEBI" id="CHEBI:597326"/>
    </cofactor>
</comment>
<dbReference type="GO" id="GO:0034386">
    <property type="term" value="F:4-aminobutyrate:2-oxoglutarate transaminase activity"/>
    <property type="evidence" value="ECO:0007669"/>
    <property type="project" value="UniProtKB-EC"/>
</dbReference>
<dbReference type="InterPro" id="IPR015422">
    <property type="entry name" value="PyrdxlP-dep_Trfase_small"/>
</dbReference>
<evidence type="ECO:0000256" key="2">
    <source>
        <dbReference type="ARBA" id="ARBA00008954"/>
    </source>
</evidence>
<gene>
    <name evidence="6" type="primary">gabT</name>
    <name evidence="6" type="ORF">KBTEX_00427</name>
</gene>
<dbReference type="InterPro" id="IPR005814">
    <property type="entry name" value="Aminotrans_3"/>
</dbReference>
<dbReference type="GO" id="GO:0042802">
    <property type="term" value="F:identical protein binding"/>
    <property type="evidence" value="ECO:0007669"/>
    <property type="project" value="TreeGrafter"/>
</dbReference>
<dbReference type="EC" id="2.6.1.19" evidence="6"/>
<keyword evidence="3 6" id="KW-0032">Aminotransferase</keyword>
<dbReference type="PANTHER" id="PTHR11986:SF58">
    <property type="entry name" value="LEUCINE_METHIONINE RACEMASE"/>
    <property type="match status" value="1"/>
</dbReference>
<comment type="similarity">
    <text evidence="2">Belongs to the class-III pyridoxal-phosphate-dependent aminotransferase family.</text>
</comment>
<dbReference type="Gene3D" id="3.90.1150.10">
    <property type="entry name" value="Aspartate Aminotransferase, domain 1"/>
    <property type="match status" value="1"/>
</dbReference>
<dbReference type="InterPro" id="IPR050103">
    <property type="entry name" value="Class-III_PLP-dep_AT"/>
</dbReference>
<dbReference type="PROSITE" id="PS00600">
    <property type="entry name" value="AA_TRANSFER_CLASS_3"/>
    <property type="match status" value="1"/>
</dbReference>
<dbReference type="EMBL" id="MN079080">
    <property type="protein sequence ID" value="QEA04124.1"/>
    <property type="molecule type" value="Genomic_DNA"/>
</dbReference>
<evidence type="ECO:0000256" key="5">
    <source>
        <dbReference type="ARBA" id="ARBA00022898"/>
    </source>
</evidence>
<dbReference type="NCBIfam" id="TIGR00700">
    <property type="entry name" value="GABAtrnsam"/>
    <property type="match status" value="1"/>
</dbReference>
<sequence>MTTNRELFERRSDAVAAGVGIIHPIATERAENARLWDVEGNEYIDFAAGIAVLNTGHRHPRVMAAVEEQLGRFTHTNFNVSAYEPYVALAERLNAITPGDFAKKTVLVNSGAEAVENAVKIAKAYTGRSAVIGFGGGFHGRTLLTMGLTGKVRPYKAGFGPMPADIFHARFPNEVHGVSVDDAVRSLEELLRFDVDPQRVAALIIEPVLGEGGFYAAPPAFMQALRRIADEHGICLIVDEVQTGFARTGRRFAVEHSGVTPDIITMAKGLAGGMPLAAVTGRAEIMDAGPAGGLGGTYGGNPLSAAAALAVQEVIDDEGLIQRAAIIGERLTTGIGEIASEVGAVRDVRGLGAMVAVEFFDGDQPSPAMAADVMARARAHGLLVLTCGIHGNVVRLLPPLTATDADVEGAVERLGAAIREAAGSAPQRAAG</sequence>
<organism evidence="6">
    <name type="scientific">uncultured organism</name>
    <dbReference type="NCBI Taxonomy" id="155900"/>
    <lineage>
        <taxon>unclassified sequences</taxon>
        <taxon>environmental samples</taxon>
    </lineage>
</organism>
<dbReference type="AlphaFoldDB" id="A0A5B8R9F6"/>
<dbReference type="InterPro" id="IPR015421">
    <property type="entry name" value="PyrdxlP-dep_Trfase_major"/>
</dbReference>
<protein>
    <submittedName>
        <fullName evidence="6">4-aminobutyrate aminotransferase GabT</fullName>
        <ecNumber evidence="6">2.6.1.19</ecNumber>
    </submittedName>
</protein>
<dbReference type="Gene3D" id="3.40.640.10">
    <property type="entry name" value="Type I PLP-dependent aspartate aminotransferase-like (Major domain)"/>
    <property type="match status" value="1"/>
</dbReference>
<dbReference type="GO" id="GO:0009448">
    <property type="term" value="P:gamma-aminobutyric acid metabolic process"/>
    <property type="evidence" value="ECO:0007669"/>
    <property type="project" value="InterPro"/>
</dbReference>
<dbReference type="SUPFAM" id="SSF53383">
    <property type="entry name" value="PLP-dependent transferases"/>
    <property type="match status" value="1"/>
</dbReference>
<evidence type="ECO:0000256" key="1">
    <source>
        <dbReference type="ARBA" id="ARBA00001933"/>
    </source>
</evidence>
<dbReference type="Pfam" id="PF00202">
    <property type="entry name" value="Aminotran_3"/>
    <property type="match status" value="1"/>
</dbReference>
<dbReference type="PIRSF" id="PIRSF000521">
    <property type="entry name" value="Transaminase_4ab_Lys_Orn"/>
    <property type="match status" value="1"/>
</dbReference>
<keyword evidence="4 6" id="KW-0808">Transferase</keyword>
<dbReference type="CDD" id="cd00610">
    <property type="entry name" value="OAT_like"/>
    <property type="match status" value="1"/>
</dbReference>
<proteinExistence type="inferred from homology"/>
<dbReference type="InterPro" id="IPR015424">
    <property type="entry name" value="PyrdxlP-dep_Trfase"/>
</dbReference>
<dbReference type="GO" id="GO:0030170">
    <property type="term" value="F:pyridoxal phosphate binding"/>
    <property type="evidence" value="ECO:0007669"/>
    <property type="project" value="InterPro"/>
</dbReference>
<evidence type="ECO:0000256" key="3">
    <source>
        <dbReference type="ARBA" id="ARBA00022576"/>
    </source>
</evidence>
<dbReference type="InterPro" id="IPR049704">
    <property type="entry name" value="Aminotrans_3_PPA_site"/>
</dbReference>
<dbReference type="PANTHER" id="PTHR11986">
    <property type="entry name" value="AMINOTRANSFERASE CLASS III"/>
    <property type="match status" value="1"/>
</dbReference>
<dbReference type="InterPro" id="IPR004632">
    <property type="entry name" value="4NH2But_aminotransferase_bac"/>
</dbReference>
<dbReference type="FunFam" id="3.40.640.10:FF:000013">
    <property type="entry name" value="4-aminobutyrate aminotransferase"/>
    <property type="match status" value="1"/>
</dbReference>
<keyword evidence="5" id="KW-0663">Pyridoxal phosphate</keyword>